<dbReference type="PROSITE" id="PS51257">
    <property type="entry name" value="PROKAR_LIPOPROTEIN"/>
    <property type="match status" value="1"/>
</dbReference>
<feature type="domain" description="SCP" evidence="3">
    <location>
        <begin position="65"/>
        <end position="181"/>
    </location>
</feature>
<evidence type="ECO:0000313" key="5">
    <source>
        <dbReference type="Proteomes" id="UP001595526"/>
    </source>
</evidence>
<dbReference type="PANTHER" id="PTHR31157:SF1">
    <property type="entry name" value="SCP DOMAIN-CONTAINING PROTEIN"/>
    <property type="match status" value="1"/>
</dbReference>
<dbReference type="PANTHER" id="PTHR31157">
    <property type="entry name" value="SCP DOMAIN-CONTAINING PROTEIN"/>
    <property type="match status" value="1"/>
</dbReference>
<keyword evidence="5" id="KW-1185">Reference proteome</keyword>
<evidence type="ECO:0000256" key="1">
    <source>
        <dbReference type="SAM" id="MobiDB-lite"/>
    </source>
</evidence>
<evidence type="ECO:0000256" key="2">
    <source>
        <dbReference type="SAM" id="SignalP"/>
    </source>
</evidence>
<sequence>MLKHSVLAVFCSFALLSACEPNANESMEPVPRDPPGAVHQEGGKKEDQSGGGEPAESDSTIIIALSEINTWRQAGCDCGDEAKPAAEKVTWNAKLYAAALAHAKDMNTKSYFSHTSLSGENVYHRLVQSGYISGTSSVLAYGENIAFGNFDLKGAVQKWLGSPSHCANIMRNSYREMAIAHDGKYWVQVFGTRRDSK</sequence>
<dbReference type="SUPFAM" id="SSF55797">
    <property type="entry name" value="PR-1-like"/>
    <property type="match status" value="1"/>
</dbReference>
<protein>
    <submittedName>
        <fullName evidence="4">CAP domain-containing protein</fullName>
    </submittedName>
</protein>
<dbReference type="RefSeq" id="WP_379023988.1">
    <property type="nucleotide sequence ID" value="NZ_JBHRTA010000038.1"/>
</dbReference>
<feature type="signal peptide" evidence="2">
    <location>
        <begin position="1"/>
        <end position="23"/>
    </location>
</feature>
<accession>A0ABV7JRG6</accession>
<evidence type="ECO:0000313" key="4">
    <source>
        <dbReference type="EMBL" id="MFC3198893.1"/>
    </source>
</evidence>
<feature type="chain" id="PRO_5046241118" evidence="2">
    <location>
        <begin position="24"/>
        <end position="197"/>
    </location>
</feature>
<organism evidence="4 5">
    <name type="scientific">Parapedobacter deserti</name>
    <dbReference type="NCBI Taxonomy" id="1912957"/>
    <lineage>
        <taxon>Bacteria</taxon>
        <taxon>Pseudomonadati</taxon>
        <taxon>Bacteroidota</taxon>
        <taxon>Sphingobacteriia</taxon>
        <taxon>Sphingobacteriales</taxon>
        <taxon>Sphingobacteriaceae</taxon>
        <taxon>Parapedobacter</taxon>
    </lineage>
</organism>
<dbReference type="InterPro" id="IPR014044">
    <property type="entry name" value="CAP_dom"/>
</dbReference>
<dbReference type="Proteomes" id="UP001595526">
    <property type="component" value="Unassembled WGS sequence"/>
</dbReference>
<evidence type="ECO:0000259" key="3">
    <source>
        <dbReference type="Pfam" id="PF00188"/>
    </source>
</evidence>
<dbReference type="Gene3D" id="3.40.33.10">
    <property type="entry name" value="CAP"/>
    <property type="match status" value="1"/>
</dbReference>
<comment type="caution">
    <text evidence="4">The sequence shown here is derived from an EMBL/GenBank/DDBJ whole genome shotgun (WGS) entry which is preliminary data.</text>
</comment>
<dbReference type="Pfam" id="PF00188">
    <property type="entry name" value="CAP"/>
    <property type="match status" value="1"/>
</dbReference>
<proteinExistence type="predicted"/>
<keyword evidence="2" id="KW-0732">Signal</keyword>
<dbReference type="CDD" id="cd05379">
    <property type="entry name" value="CAP_bacterial"/>
    <property type="match status" value="1"/>
</dbReference>
<name>A0ABV7JRG6_9SPHI</name>
<dbReference type="EMBL" id="JBHRTA010000038">
    <property type="protein sequence ID" value="MFC3198893.1"/>
    <property type="molecule type" value="Genomic_DNA"/>
</dbReference>
<feature type="region of interest" description="Disordered" evidence="1">
    <location>
        <begin position="23"/>
        <end position="56"/>
    </location>
</feature>
<dbReference type="InterPro" id="IPR035940">
    <property type="entry name" value="CAP_sf"/>
</dbReference>
<gene>
    <name evidence="4" type="ORF">ACFOET_14820</name>
</gene>
<reference evidence="5" key="1">
    <citation type="journal article" date="2019" name="Int. J. Syst. Evol. Microbiol.">
        <title>The Global Catalogue of Microorganisms (GCM) 10K type strain sequencing project: providing services to taxonomists for standard genome sequencing and annotation.</title>
        <authorList>
            <consortium name="The Broad Institute Genomics Platform"/>
            <consortium name="The Broad Institute Genome Sequencing Center for Infectious Disease"/>
            <person name="Wu L."/>
            <person name="Ma J."/>
        </authorList>
    </citation>
    <scope>NUCLEOTIDE SEQUENCE [LARGE SCALE GENOMIC DNA]</scope>
    <source>
        <strain evidence="5">KCTC 52416</strain>
    </source>
</reference>